<dbReference type="GO" id="GO:0004340">
    <property type="term" value="F:glucokinase activity"/>
    <property type="evidence" value="ECO:0007669"/>
    <property type="project" value="TreeGrafter"/>
</dbReference>
<organism evidence="15 16">
    <name type="scientific">Aromia moschata</name>
    <dbReference type="NCBI Taxonomy" id="1265417"/>
    <lineage>
        <taxon>Eukaryota</taxon>
        <taxon>Metazoa</taxon>
        <taxon>Ecdysozoa</taxon>
        <taxon>Arthropoda</taxon>
        <taxon>Hexapoda</taxon>
        <taxon>Insecta</taxon>
        <taxon>Pterygota</taxon>
        <taxon>Neoptera</taxon>
        <taxon>Endopterygota</taxon>
        <taxon>Coleoptera</taxon>
        <taxon>Polyphaga</taxon>
        <taxon>Cucujiformia</taxon>
        <taxon>Chrysomeloidea</taxon>
        <taxon>Cerambycidae</taxon>
        <taxon>Cerambycinae</taxon>
        <taxon>Callichromatini</taxon>
        <taxon>Aromia</taxon>
    </lineage>
</organism>
<evidence type="ECO:0000313" key="15">
    <source>
        <dbReference type="EMBL" id="KAJ8958132.1"/>
    </source>
</evidence>
<accession>A0AAV8Z4P2</accession>
<dbReference type="GO" id="GO:0005739">
    <property type="term" value="C:mitochondrion"/>
    <property type="evidence" value="ECO:0007669"/>
    <property type="project" value="TreeGrafter"/>
</dbReference>
<comment type="pathway">
    <text evidence="2">Carbohydrate metabolism; hexose metabolism.</text>
</comment>
<dbReference type="InterPro" id="IPR001312">
    <property type="entry name" value="Hexokinase"/>
</dbReference>
<dbReference type="InterPro" id="IPR022673">
    <property type="entry name" value="Hexokinase_C"/>
</dbReference>
<keyword evidence="5 12" id="KW-0547">Nucleotide-binding</keyword>
<evidence type="ECO:0000256" key="11">
    <source>
        <dbReference type="ARBA" id="ARBA00048160"/>
    </source>
</evidence>
<evidence type="ECO:0000256" key="9">
    <source>
        <dbReference type="ARBA" id="ARBA00044613"/>
    </source>
</evidence>
<dbReference type="PANTHER" id="PTHR19443">
    <property type="entry name" value="HEXOKINASE"/>
    <property type="match status" value="1"/>
</dbReference>
<dbReference type="FunFam" id="3.30.420.40:FF:000095">
    <property type="entry name" value="Phosphotransferase"/>
    <property type="match status" value="1"/>
</dbReference>
<dbReference type="AlphaFoldDB" id="A0AAV8Z4P2"/>
<dbReference type="Pfam" id="PF00349">
    <property type="entry name" value="Hexokinase_1"/>
    <property type="match status" value="1"/>
</dbReference>
<evidence type="ECO:0000256" key="8">
    <source>
        <dbReference type="ARBA" id="ARBA00023152"/>
    </source>
</evidence>
<protein>
    <recommendedName>
        <fullName evidence="12">Phosphotransferase</fullName>
        <ecNumber evidence="12">2.7.1.-</ecNumber>
    </recommendedName>
</protein>
<comment type="catalytic activity">
    <reaction evidence="10">
        <text>D-fructose + ATP = D-fructose 6-phosphate + ADP + H(+)</text>
        <dbReference type="Rhea" id="RHEA:16125"/>
        <dbReference type="ChEBI" id="CHEBI:15378"/>
        <dbReference type="ChEBI" id="CHEBI:30616"/>
        <dbReference type="ChEBI" id="CHEBI:37721"/>
        <dbReference type="ChEBI" id="CHEBI:61527"/>
        <dbReference type="ChEBI" id="CHEBI:456216"/>
        <dbReference type="EC" id="2.7.1.1"/>
    </reaction>
    <physiologicalReaction direction="left-to-right" evidence="10">
        <dbReference type="Rhea" id="RHEA:16126"/>
    </physiologicalReaction>
</comment>
<comment type="similarity">
    <text evidence="3 12">Belongs to the hexokinase family.</text>
</comment>
<dbReference type="Gene3D" id="3.30.420.40">
    <property type="match status" value="1"/>
</dbReference>
<evidence type="ECO:0000256" key="7">
    <source>
        <dbReference type="ARBA" id="ARBA00022840"/>
    </source>
</evidence>
<evidence type="ECO:0000256" key="5">
    <source>
        <dbReference type="ARBA" id="ARBA00022741"/>
    </source>
</evidence>
<evidence type="ECO:0000256" key="6">
    <source>
        <dbReference type="ARBA" id="ARBA00022777"/>
    </source>
</evidence>
<gene>
    <name evidence="15" type="ORF">NQ318_006068</name>
</gene>
<dbReference type="GO" id="GO:0001678">
    <property type="term" value="P:intracellular glucose homeostasis"/>
    <property type="evidence" value="ECO:0007669"/>
    <property type="project" value="InterPro"/>
</dbReference>
<feature type="domain" description="Hexokinase N-terminal" evidence="13">
    <location>
        <begin position="29"/>
        <end position="220"/>
    </location>
</feature>
<comment type="catalytic activity">
    <reaction evidence="9">
        <text>a D-hexose + ATP = a D-hexose 6-phosphate + ADP + H(+)</text>
        <dbReference type="Rhea" id="RHEA:22740"/>
        <dbReference type="ChEBI" id="CHEBI:4194"/>
        <dbReference type="ChEBI" id="CHEBI:15378"/>
        <dbReference type="ChEBI" id="CHEBI:30616"/>
        <dbReference type="ChEBI" id="CHEBI:229467"/>
        <dbReference type="ChEBI" id="CHEBI:456216"/>
        <dbReference type="EC" id="2.7.1.1"/>
    </reaction>
    <physiologicalReaction direction="left-to-right" evidence="9">
        <dbReference type="Rhea" id="RHEA:22741"/>
    </physiologicalReaction>
</comment>
<evidence type="ECO:0000259" key="14">
    <source>
        <dbReference type="Pfam" id="PF03727"/>
    </source>
</evidence>
<dbReference type="GO" id="GO:0005829">
    <property type="term" value="C:cytosol"/>
    <property type="evidence" value="ECO:0007669"/>
    <property type="project" value="TreeGrafter"/>
</dbReference>
<dbReference type="FunFam" id="3.40.367.20:FF:000020">
    <property type="entry name" value="Hexokinase-1"/>
    <property type="match status" value="1"/>
</dbReference>
<keyword evidence="4 12" id="KW-0808">Transferase</keyword>
<keyword evidence="7 12" id="KW-0067">ATP-binding</keyword>
<dbReference type="EMBL" id="JAPWTK010000019">
    <property type="protein sequence ID" value="KAJ8958132.1"/>
    <property type="molecule type" value="Genomic_DNA"/>
</dbReference>
<feature type="domain" description="Hexokinase C-terminal" evidence="14">
    <location>
        <begin position="226"/>
        <end position="444"/>
    </location>
</feature>
<dbReference type="SUPFAM" id="SSF53067">
    <property type="entry name" value="Actin-like ATPase domain"/>
    <property type="match status" value="2"/>
</dbReference>
<reference evidence="15" key="1">
    <citation type="journal article" date="2023" name="Insect Mol. Biol.">
        <title>Genome sequencing provides insights into the evolution of gene families encoding plant cell wall-degrading enzymes in longhorned beetles.</title>
        <authorList>
            <person name="Shin N.R."/>
            <person name="Okamura Y."/>
            <person name="Kirsch R."/>
            <person name="Pauchet Y."/>
        </authorList>
    </citation>
    <scope>NUCLEOTIDE SEQUENCE</scope>
    <source>
        <strain evidence="15">AMC_N1</strain>
    </source>
</reference>
<dbReference type="InterPro" id="IPR043129">
    <property type="entry name" value="ATPase_NBD"/>
</dbReference>
<evidence type="ECO:0000259" key="13">
    <source>
        <dbReference type="Pfam" id="PF00349"/>
    </source>
</evidence>
<dbReference type="EC" id="2.7.1.-" evidence="12"/>
<keyword evidence="16" id="KW-1185">Reference proteome</keyword>
<dbReference type="GO" id="GO:0006096">
    <property type="term" value="P:glycolytic process"/>
    <property type="evidence" value="ECO:0007669"/>
    <property type="project" value="UniProtKB-KW"/>
</dbReference>
<dbReference type="CDD" id="cd24019">
    <property type="entry name" value="ASKHA_NBD_HK_meta"/>
    <property type="match status" value="1"/>
</dbReference>
<evidence type="ECO:0000256" key="12">
    <source>
        <dbReference type="RuleBase" id="RU362007"/>
    </source>
</evidence>
<dbReference type="Proteomes" id="UP001162162">
    <property type="component" value="Unassembled WGS sequence"/>
</dbReference>
<name>A0AAV8Z4P2_9CUCU</name>
<dbReference type="InterPro" id="IPR022672">
    <property type="entry name" value="Hexokinase_N"/>
</dbReference>
<dbReference type="Pfam" id="PF03727">
    <property type="entry name" value="Hexokinase_2"/>
    <property type="match status" value="1"/>
</dbReference>
<dbReference type="GO" id="GO:0005536">
    <property type="term" value="F:D-glucose binding"/>
    <property type="evidence" value="ECO:0007669"/>
    <property type="project" value="InterPro"/>
</dbReference>
<sequence>MASGCKSQVCNPPIGIPGDPTGVSPEIVEGCRELSVSDDQLKQYMAILLDNINRGLAKDTHDSAIVKCFPTYVQDIPDGTERGKFLALDLGGSNFRVLFVELGDKPDMKHKLFQIPQSIMVGEGDKLFDFIAECLASYAGELGMKDQNLPLGFTFSFPLAQKGLQVGILEMWTKGFDCPDSVGKDVVQLLKDAIARRGDVTINVVAVLNDTTGTLVAGAYKNPATKIGLILGTGTNACYVEKQSAAELFDEPDRGSGKVLINTEWGAFGDDGALDFLRTDYDKTVDENSINPEVVRLAVERFTKEGLMFGGQGSDALFTREKFETRYVSDIEWDLVGDYTKVKEVCQKLGLTNATEQDYINLKYICSCFSIRAAFLVSAGLATLINKIGDNKIAIGIDGTLYKLHPKIRGLMNTKIKQLINPGVSFNLLLAEDGSGIGAALVAAKAASNC</sequence>
<comment type="catalytic activity">
    <reaction evidence="11">
        <text>D-glucose + ATP = D-glucose 6-phosphate + ADP + H(+)</text>
        <dbReference type="Rhea" id="RHEA:17825"/>
        <dbReference type="ChEBI" id="CHEBI:4167"/>
        <dbReference type="ChEBI" id="CHEBI:15378"/>
        <dbReference type="ChEBI" id="CHEBI:30616"/>
        <dbReference type="ChEBI" id="CHEBI:61548"/>
        <dbReference type="ChEBI" id="CHEBI:456216"/>
        <dbReference type="EC" id="2.7.1.1"/>
    </reaction>
    <physiologicalReaction direction="left-to-right" evidence="11">
        <dbReference type="Rhea" id="RHEA:17826"/>
    </physiologicalReaction>
</comment>
<evidence type="ECO:0000256" key="3">
    <source>
        <dbReference type="ARBA" id="ARBA00009225"/>
    </source>
</evidence>
<keyword evidence="8 12" id="KW-0324">Glycolysis</keyword>
<evidence type="ECO:0000256" key="2">
    <source>
        <dbReference type="ARBA" id="ARBA00005028"/>
    </source>
</evidence>
<dbReference type="PRINTS" id="PR00475">
    <property type="entry name" value="HEXOKINASE"/>
</dbReference>
<keyword evidence="6 12" id="KW-0418">Kinase</keyword>
<comment type="pathway">
    <text evidence="1">Carbohydrate degradation; glycolysis; D-glyceraldehyde 3-phosphate and glycerone phosphate from D-glucose: step 1/4.</text>
</comment>
<dbReference type="GO" id="GO:0006006">
    <property type="term" value="P:glucose metabolic process"/>
    <property type="evidence" value="ECO:0007669"/>
    <property type="project" value="TreeGrafter"/>
</dbReference>
<evidence type="ECO:0000313" key="16">
    <source>
        <dbReference type="Proteomes" id="UP001162162"/>
    </source>
</evidence>
<dbReference type="GO" id="GO:0005524">
    <property type="term" value="F:ATP binding"/>
    <property type="evidence" value="ECO:0007669"/>
    <property type="project" value="UniProtKB-UniRule"/>
</dbReference>
<comment type="caution">
    <text evidence="15">The sequence shown here is derived from an EMBL/GenBank/DDBJ whole genome shotgun (WGS) entry which is preliminary data.</text>
</comment>
<evidence type="ECO:0000256" key="10">
    <source>
        <dbReference type="ARBA" id="ARBA00047905"/>
    </source>
</evidence>
<evidence type="ECO:0000256" key="1">
    <source>
        <dbReference type="ARBA" id="ARBA00004888"/>
    </source>
</evidence>
<evidence type="ECO:0000256" key="4">
    <source>
        <dbReference type="ARBA" id="ARBA00022679"/>
    </source>
</evidence>
<dbReference type="PROSITE" id="PS51748">
    <property type="entry name" value="HEXOKINASE_2"/>
    <property type="match status" value="1"/>
</dbReference>
<proteinExistence type="inferred from homology"/>
<dbReference type="Gene3D" id="3.40.367.20">
    <property type="match status" value="1"/>
</dbReference>
<dbReference type="PANTHER" id="PTHR19443:SF16">
    <property type="entry name" value="HEXOKINASE TYPE 1-RELATED"/>
    <property type="match status" value="1"/>
</dbReference>
<dbReference type="GO" id="GO:0008865">
    <property type="term" value="F:fructokinase activity"/>
    <property type="evidence" value="ECO:0007669"/>
    <property type="project" value="TreeGrafter"/>
</dbReference>